<reference evidence="1 2" key="1">
    <citation type="submission" date="2016-09" db="EMBL/GenBank/DDBJ databases">
        <title>Genomic analysis reveals versatility of anaerobic energy metabolism of Geosporobacter ferrireducens IRF9 of phylum Firmicutes.</title>
        <authorList>
            <person name="Kim S.-J."/>
        </authorList>
    </citation>
    <scope>NUCLEOTIDE SEQUENCE [LARGE SCALE GENOMIC DNA]</scope>
    <source>
        <strain evidence="1 2">IRF9</strain>
    </source>
</reference>
<keyword evidence="2" id="KW-1185">Reference proteome</keyword>
<evidence type="ECO:0000313" key="1">
    <source>
        <dbReference type="EMBL" id="AOT70988.1"/>
    </source>
</evidence>
<evidence type="ECO:0000313" key="2">
    <source>
        <dbReference type="Proteomes" id="UP000095743"/>
    </source>
</evidence>
<dbReference type="RefSeq" id="WP_069978337.1">
    <property type="nucleotide sequence ID" value="NZ_CP017269.1"/>
</dbReference>
<proteinExistence type="predicted"/>
<dbReference type="InterPro" id="IPR012349">
    <property type="entry name" value="Split_barrel_FMN-bd"/>
</dbReference>
<dbReference type="EMBL" id="CP017269">
    <property type="protein sequence ID" value="AOT70988.1"/>
    <property type="molecule type" value="Genomic_DNA"/>
</dbReference>
<protein>
    <submittedName>
        <fullName evidence="1">Pyridoxamine 5'-phosphate oxidase</fullName>
    </submittedName>
</protein>
<dbReference type="SUPFAM" id="SSF50475">
    <property type="entry name" value="FMN-binding split barrel"/>
    <property type="match status" value="1"/>
</dbReference>
<dbReference type="Gene3D" id="2.30.110.10">
    <property type="entry name" value="Electron Transport, Fmn-binding Protein, Chain A"/>
    <property type="match status" value="1"/>
</dbReference>
<dbReference type="Proteomes" id="UP000095743">
    <property type="component" value="Chromosome"/>
</dbReference>
<name>A0A1D8GJ88_9FIRM</name>
<dbReference type="AlphaFoldDB" id="A0A1D8GJ88"/>
<dbReference type="OrthoDB" id="9792542at2"/>
<organism evidence="1 2">
    <name type="scientific">Geosporobacter ferrireducens</name>
    <dbReference type="NCBI Taxonomy" id="1424294"/>
    <lineage>
        <taxon>Bacteria</taxon>
        <taxon>Bacillati</taxon>
        <taxon>Bacillota</taxon>
        <taxon>Clostridia</taxon>
        <taxon>Peptostreptococcales</taxon>
        <taxon>Thermotaleaceae</taxon>
        <taxon>Geosporobacter</taxon>
    </lineage>
</organism>
<sequence>MKEIIGFLYENPSGAFATVDNGKARVRPWGFMLEESGMFYFCTANTKDVYKQLQQVPFAEFTSTSKDMVTVRLSGKVIFTDDVSMKRKVLENNPMVKSIYQSEDNPIFEVFYIEHGEAIISDFSGQPPRKFTF</sequence>
<accession>A0A1D8GJ88</accession>
<gene>
    <name evidence="1" type="ORF">Gferi_16305</name>
</gene>
<dbReference type="STRING" id="1424294.Gferi_16305"/>
<dbReference type="KEGG" id="gfe:Gferi_16305"/>